<organism evidence="2 3">
    <name type="scientific">Tsuneonella deserti</name>
    <dbReference type="NCBI Taxonomy" id="2035528"/>
    <lineage>
        <taxon>Bacteria</taxon>
        <taxon>Pseudomonadati</taxon>
        <taxon>Pseudomonadota</taxon>
        <taxon>Alphaproteobacteria</taxon>
        <taxon>Sphingomonadales</taxon>
        <taxon>Erythrobacteraceae</taxon>
        <taxon>Tsuneonella</taxon>
    </lineage>
</organism>
<keyword evidence="1" id="KW-0812">Transmembrane</keyword>
<sequence>MLATLLVGLAVATMIALGFWQLGRARERDAGKQQMVAHSRLPVVEYPYGDGDREDLMFRRLSATCDAVNSWEVRGGEAVDGRSGWRHIATCISQSNHAIFKVDMGISSAPDARPAWTGGSVVGRAVHAPDTRGIVGGALRRKVARPLMIVSETPAPGLSPSRQPDPSEETNSSWSYAGQWFLFALTALVIYVIALRRRWRESA</sequence>
<evidence type="ECO:0000313" key="2">
    <source>
        <dbReference type="EMBL" id="GGD97384.1"/>
    </source>
</evidence>
<dbReference type="Proteomes" id="UP000619041">
    <property type="component" value="Unassembled WGS sequence"/>
</dbReference>
<name>A0ABQ1SA83_9SPHN</name>
<feature type="transmembrane region" description="Helical" evidence="1">
    <location>
        <begin position="174"/>
        <end position="194"/>
    </location>
</feature>
<keyword evidence="3" id="KW-1185">Reference proteome</keyword>
<comment type="caution">
    <text evidence="2">The sequence shown here is derived from an EMBL/GenBank/DDBJ whole genome shotgun (WGS) entry which is preliminary data.</text>
</comment>
<dbReference type="Pfam" id="PF02104">
    <property type="entry name" value="SURF1"/>
    <property type="match status" value="1"/>
</dbReference>
<protein>
    <recommendedName>
        <fullName evidence="1">SURF1-like protein</fullName>
    </recommendedName>
</protein>
<evidence type="ECO:0000256" key="1">
    <source>
        <dbReference type="RuleBase" id="RU363076"/>
    </source>
</evidence>
<comment type="caution">
    <text evidence="1">Lacks conserved residue(s) required for the propagation of feature annotation.</text>
</comment>
<keyword evidence="1" id="KW-1133">Transmembrane helix</keyword>
<comment type="subcellular location">
    <subcellularLocation>
        <location evidence="1">Cell membrane</location>
        <topology evidence="1">Multi-pass membrane protein</topology>
    </subcellularLocation>
</comment>
<accession>A0ABQ1SA83</accession>
<gene>
    <name evidence="2" type="ORF">GCM10011515_16460</name>
</gene>
<keyword evidence="1" id="KW-0472">Membrane</keyword>
<comment type="similarity">
    <text evidence="1">Belongs to the SURF1 family.</text>
</comment>
<dbReference type="InterPro" id="IPR002994">
    <property type="entry name" value="Surf1/Shy1"/>
</dbReference>
<evidence type="ECO:0000313" key="3">
    <source>
        <dbReference type="Proteomes" id="UP000619041"/>
    </source>
</evidence>
<keyword evidence="1" id="KW-1003">Cell membrane</keyword>
<dbReference type="EMBL" id="BMKL01000001">
    <property type="protein sequence ID" value="GGD97384.1"/>
    <property type="molecule type" value="Genomic_DNA"/>
</dbReference>
<reference evidence="3" key="1">
    <citation type="journal article" date="2019" name="Int. J. Syst. Evol. Microbiol.">
        <title>The Global Catalogue of Microorganisms (GCM) 10K type strain sequencing project: providing services to taxonomists for standard genome sequencing and annotation.</title>
        <authorList>
            <consortium name="The Broad Institute Genomics Platform"/>
            <consortium name="The Broad Institute Genome Sequencing Center for Infectious Disease"/>
            <person name="Wu L."/>
            <person name="Ma J."/>
        </authorList>
    </citation>
    <scope>NUCLEOTIDE SEQUENCE [LARGE SCALE GENOMIC DNA]</scope>
    <source>
        <strain evidence="3">CGMCC 1.15959</strain>
    </source>
</reference>
<proteinExistence type="inferred from homology"/>